<dbReference type="Gene3D" id="3.40.50.1580">
    <property type="entry name" value="Nucleoside phosphorylase domain"/>
    <property type="match status" value="1"/>
</dbReference>
<keyword evidence="3" id="KW-1185">Reference proteome</keyword>
<dbReference type="GO" id="GO:0008782">
    <property type="term" value="F:adenosylhomocysteine nucleosidase activity"/>
    <property type="evidence" value="ECO:0007669"/>
    <property type="project" value="TreeGrafter"/>
</dbReference>
<dbReference type="InterPro" id="IPR000845">
    <property type="entry name" value="Nucleoside_phosphorylase_d"/>
</dbReference>
<dbReference type="PANTHER" id="PTHR46832:SF1">
    <property type="entry name" value="5'-METHYLTHIOADENOSINE_S-ADENOSYLHOMOCYSTEINE NUCLEOSIDASE"/>
    <property type="match status" value="1"/>
</dbReference>
<protein>
    <submittedName>
        <fullName evidence="2">Nucleoside phosphorylase</fullName>
    </submittedName>
</protein>
<dbReference type="SUPFAM" id="SSF53167">
    <property type="entry name" value="Purine and uridine phosphorylases"/>
    <property type="match status" value="1"/>
</dbReference>
<dbReference type="GO" id="GO:0008930">
    <property type="term" value="F:methylthioadenosine nucleosidase activity"/>
    <property type="evidence" value="ECO:0007669"/>
    <property type="project" value="TreeGrafter"/>
</dbReference>
<dbReference type="PANTHER" id="PTHR46832">
    <property type="entry name" value="5'-METHYLTHIOADENOSINE/S-ADENOSYLHOMOCYSTEINE NUCLEOSIDASE"/>
    <property type="match status" value="1"/>
</dbReference>
<dbReference type="Pfam" id="PF01048">
    <property type="entry name" value="PNP_UDP_1"/>
    <property type="match status" value="1"/>
</dbReference>
<reference evidence="2 3" key="1">
    <citation type="submission" date="2016-11" db="EMBL/GenBank/DDBJ databases">
        <authorList>
            <person name="Jaros S."/>
            <person name="Januszkiewicz K."/>
            <person name="Wedrychowicz H."/>
        </authorList>
    </citation>
    <scope>NUCLEOTIDE SEQUENCE [LARGE SCALE GENOMIC DNA]</scope>
    <source>
        <strain evidence="2 3">ATCC 23634</strain>
    </source>
</reference>
<proteinExistence type="predicted"/>
<organism evidence="2 3">
    <name type="scientific">Devosia enhydra</name>
    <dbReference type="NCBI Taxonomy" id="665118"/>
    <lineage>
        <taxon>Bacteria</taxon>
        <taxon>Pseudomonadati</taxon>
        <taxon>Pseudomonadota</taxon>
        <taxon>Alphaproteobacteria</taxon>
        <taxon>Hyphomicrobiales</taxon>
        <taxon>Devosiaceae</taxon>
        <taxon>Devosia</taxon>
    </lineage>
</organism>
<dbReference type="Proteomes" id="UP000183447">
    <property type="component" value="Unassembled WGS sequence"/>
</dbReference>
<dbReference type="AlphaFoldDB" id="A0A1K2HVW5"/>
<dbReference type="GO" id="GO:0019284">
    <property type="term" value="P:L-methionine salvage from S-adenosylmethionine"/>
    <property type="evidence" value="ECO:0007669"/>
    <property type="project" value="TreeGrafter"/>
</dbReference>
<name>A0A1K2HVW5_9HYPH</name>
<evidence type="ECO:0000313" key="3">
    <source>
        <dbReference type="Proteomes" id="UP000183447"/>
    </source>
</evidence>
<gene>
    <name evidence="2" type="ORF">SAMN02983003_1406</name>
</gene>
<evidence type="ECO:0000313" key="2">
    <source>
        <dbReference type="EMBL" id="SFZ83011.1"/>
    </source>
</evidence>
<sequence>MNSPFQPLFLHFLNRELMLIRQKSWKPTEIAKFIRLTAIMTAGRLNAPFGQAHEMLYKSPDLIRLVGTLVSNRRLTLTSAPNDPWSFFDQRRELYSENRSAYRNYFSPSYNRLMNDLYAQSRNLRTTNHIKEKLVTLATTGLSGNTFSTEDAAFVKTQRAFVTGALIDNPIGATFSIYLKQKISPQPDASYRLGNISTRAFSDHYQEVHATVSPTGLYFDEFIEDYDKYPLYDIDLNFILIARLGLDKIVTIADYDTFFNSFARHEHLFRFVEMKDMLFESILNKLRRIDNIFSPNQEHIKQELRQFSFAEIGRGFVSDPTIFAEKIRNAIDARSKSDRGYAESLEDDISKKVSRTRIALFTATKLEDEVLRAQLAQFGFIPAGRETGPEGYYNVYSIYDQVHVIHVRTGMGSGGLHGSQRVAHDFLAAVNVEMAIAVGICFGVDSSKQSFGDVLVAEQFTLYEPAKVQDGVMAFRGDRIPAEARLVSYGHASAADGLEHAVHVGAILTGEKLVDDALFKATILAANGKAVGGEMETGGLVTSCLAKQVRFGMAKGICDFADKKSDDAQELAATNAVKLVLNFIRETWVEKVN</sequence>
<dbReference type="GO" id="GO:0009116">
    <property type="term" value="P:nucleoside metabolic process"/>
    <property type="evidence" value="ECO:0007669"/>
    <property type="project" value="InterPro"/>
</dbReference>
<dbReference type="STRING" id="665118.SAMN02983003_1406"/>
<feature type="domain" description="Nucleoside phosphorylase" evidence="1">
    <location>
        <begin position="358"/>
        <end position="585"/>
    </location>
</feature>
<accession>A0A1K2HVW5</accession>
<dbReference type="RefSeq" id="WP_143145692.1">
    <property type="nucleotide sequence ID" value="NZ_FPKU01000001.1"/>
</dbReference>
<dbReference type="EMBL" id="FPKU01000001">
    <property type="protein sequence ID" value="SFZ83011.1"/>
    <property type="molecule type" value="Genomic_DNA"/>
</dbReference>
<dbReference type="GO" id="GO:0005829">
    <property type="term" value="C:cytosol"/>
    <property type="evidence" value="ECO:0007669"/>
    <property type="project" value="TreeGrafter"/>
</dbReference>
<dbReference type="InterPro" id="IPR035994">
    <property type="entry name" value="Nucleoside_phosphorylase_sf"/>
</dbReference>
<dbReference type="OrthoDB" id="5519916at2"/>
<evidence type="ECO:0000259" key="1">
    <source>
        <dbReference type="Pfam" id="PF01048"/>
    </source>
</evidence>